<protein>
    <recommendedName>
        <fullName evidence="8">tRNA N6-adenosine threonylcarbamoyltransferase</fullName>
        <ecNumber evidence="8">2.3.1.234</ecNumber>
    </recommendedName>
    <alternativeName>
        <fullName evidence="8">N6-L-threonylcarbamoyladenine synthase</fullName>
        <shortName evidence="8">t(6)A synthase</shortName>
    </alternativeName>
    <alternativeName>
        <fullName evidence="8">t(6)A37 threonylcarbamoyladenosine biosynthesis protein TsaD</fullName>
    </alternativeName>
    <alternativeName>
        <fullName evidence="8">tRNA threonylcarbamoyladenosine biosynthesis protein TsaD</fullName>
    </alternativeName>
</protein>
<dbReference type="GO" id="GO:0061711">
    <property type="term" value="F:tRNA N(6)-L-threonylcarbamoyladenine synthase activity"/>
    <property type="evidence" value="ECO:0007669"/>
    <property type="project" value="UniProtKB-EC"/>
</dbReference>
<name>A0A271IVR6_9BACT</name>
<dbReference type="NCBIfam" id="TIGR03723">
    <property type="entry name" value="T6A_TsaD_YgjD"/>
    <property type="match status" value="1"/>
</dbReference>
<evidence type="ECO:0000256" key="3">
    <source>
        <dbReference type="ARBA" id="ARBA00022694"/>
    </source>
</evidence>
<keyword evidence="5 8" id="KW-0408">Iron</keyword>
<reference evidence="10 11" key="1">
    <citation type="submission" date="2016-11" db="EMBL/GenBank/DDBJ databases">
        <title>Study of marine rhodopsin-containing bacteria.</title>
        <authorList>
            <person name="Yoshizawa S."/>
            <person name="Kumagai Y."/>
            <person name="Kogure K."/>
        </authorList>
    </citation>
    <scope>NUCLEOTIDE SEQUENCE [LARGE SCALE GENOMIC DNA]</scope>
    <source>
        <strain evidence="10 11">SAORIC-28</strain>
    </source>
</reference>
<evidence type="ECO:0000256" key="1">
    <source>
        <dbReference type="ARBA" id="ARBA00022490"/>
    </source>
</evidence>
<organism evidence="10 11">
    <name type="scientific">Rubrivirga marina</name>
    <dbReference type="NCBI Taxonomy" id="1196024"/>
    <lineage>
        <taxon>Bacteria</taxon>
        <taxon>Pseudomonadati</taxon>
        <taxon>Rhodothermota</taxon>
        <taxon>Rhodothermia</taxon>
        <taxon>Rhodothermales</taxon>
        <taxon>Rubricoccaceae</taxon>
        <taxon>Rubrivirga</taxon>
    </lineage>
</organism>
<gene>
    <name evidence="8" type="primary">tsaD</name>
    <name evidence="10" type="ORF">BSZ37_01545</name>
</gene>
<dbReference type="GO" id="GO:0005737">
    <property type="term" value="C:cytoplasm"/>
    <property type="evidence" value="ECO:0007669"/>
    <property type="project" value="UniProtKB-SubCell"/>
</dbReference>
<proteinExistence type="inferred from homology"/>
<feature type="binding site" evidence="8">
    <location>
        <position position="288"/>
    </location>
    <ligand>
        <name>substrate</name>
    </ligand>
</feature>
<dbReference type="FunFam" id="3.30.420.40:FF:000012">
    <property type="entry name" value="tRNA N6-adenosine threonylcarbamoyltransferase"/>
    <property type="match status" value="1"/>
</dbReference>
<feature type="binding site" evidence="8">
    <location>
        <position position="188"/>
    </location>
    <ligand>
        <name>substrate</name>
    </ligand>
</feature>
<dbReference type="HAMAP" id="MF_01445">
    <property type="entry name" value="TsaD"/>
    <property type="match status" value="1"/>
</dbReference>
<keyword evidence="1 8" id="KW-0963">Cytoplasm</keyword>
<dbReference type="InterPro" id="IPR000905">
    <property type="entry name" value="Gcp-like_dom"/>
</dbReference>
<dbReference type="SUPFAM" id="SSF53067">
    <property type="entry name" value="Actin-like ATPase domain"/>
    <property type="match status" value="1"/>
</dbReference>
<dbReference type="InterPro" id="IPR022450">
    <property type="entry name" value="TsaD"/>
</dbReference>
<comment type="similarity">
    <text evidence="8">Belongs to the KAE1 / TsaD family.</text>
</comment>
<dbReference type="PRINTS" id="PR00789">
    <property type="entry name" value="OSIALOPTASE"/>
</dbReference>
<dbReference type="Proteomes" id="UP000216339">
    <property type="component" value="Unassembled WGS sequence"/>
</dbReference>
<sequence>MTPPDLPPILAIETSCDDTAAAVWADGRLASSVVAGQRVHEGFGGVVPEHASRAHERLIVPTIEAALAEAGLGMADLGAVAVTVGPGLAGSLLVGLSAAKGIALGRGLPLLGVNHLEGHVYSVMIEEPRPSLPFLCLTVSGGHTLLTLVREGFAHEELGRTRDDAAGEAFDKVAKLLGLPYPGGPHIDRLAAEGDAAFLDLPSPRLGPKGRRGDALFDLSFSGIKTAVRYWIADLPEADRVGIVERHRADVAASFQRVVVESLVEGVRQAVEETGVRAVAVVGGVSANSGLRRAVTEAGAADGFDVFVPDLQHSVDNAAMIAVTAAYKWAAGETSDLSVGATPSLAL</sequence>
<evidence type="ECO:0000256" key="5">
    <source>
        <dbReference type="ARBA" id="ARBA00023004"/>
    </source>
</evidence>
<dbReference type="PANTHER" id="PTHR11735:SF6">
    <property type="entry name" value="TRNA N6-ADENOSINE THREONYLCARBAMOYLTRANSFERASE, MITOCHONDRIAL"/>
    <property type="match status" value="1"/>
</dbReference>
<comment type="function">
    <text evidence="8">Required for the formation of a threonylcarbamoyl group on adenosine at position 37 (t(6)A37) in tRNAs that read codons beginning with adenine. Is involved in the transfer of the threonylcarbamoyl moiety of threonylcarbamoyl-AMP (TC-AMP) to the N6 group of A37, together with TsaE and TsaB. TsaD likely plays a direct catalytic role in this reaction.</text>
</comment>
<evidence type="ECO:0000313" key="11">
    <source>
        <dbReference type="Proteomes" id="UP000216339"/>
    </source>
</evidence>
<feature type="domain" description="Gcp-like" evidence="9">
    <location>
        <begin position="31"/>
        <end position="322"/>
    </location>
</feature>
<keyword evidence="4 8" id="KW-0479">Metal-binding</keyword>
<keyword evidence="2 8" id="KW-0808">Transferase</keyword>
<evidence type="ECO:0000313" key="10">
    <source>
        <dbReference type="EMBL" id="PAP75217.1"/>
    </source>
</evidence>
<comment type="caution">
    <text evidence="10">The sequence shown here is derived from an EMBL/GenBank/DDBJ whole genome shotgun (WGS) entry which is preliminary data.</text>
</comment>
<keyword evidence="6 8" id="KW-0012">Acyltransferase</keyword>
<accession>A0A271IVR6</accession>
<dbReference type="NCBIfam" id="TIGR00329">
    <property type="entry name" value="gcp_kae1"/>
    <property type="match status" value="1"/>
</dbReference>
<evidence type="ECO:0000256" key="8">
    <source>
        <dbReference type="HAMAP-Rule" id="MF_01445"/>
    </source>
</evidence>
<dbReference type="RefSeq" id="WP_179299419.1">
    <property type="nucleotide sequence ID" value="NZ_MQWD01000001.1"/>
</dbReference>
<dbReference type="FunFam" id="3.30.420.40:FF:000040">
    <property type="entry name" value="tRNA N6-adenosine threonylcarbamoyltransferase"/>
    <property type="match status" value="1"/>
</dbReference>
<evidence type="ECO:0000256" key="7">
    <source>
        <dbReference type="ARBA" id="ARBA00048117"/>
    </source>
</evidence>
<evidence type="ECO:0000256" key="6">
    <source>
        <dbReference type="ARBA" id="ARBA00023315"/>
    </source>
</evidence>
<evidence type="ECO:0000256" key="2">
    <source>
        <dbReference type="ARBA" id="ARBA00022679"/>
    </source>
</evidence>
<dbReference type="InterPro" id="IPR017861">
    <property type="entry name" value="KAE1/TsaD"/>
</dbReference>
<dbReference type="EC" id="2.3.1.234" evidence="8"/>
<dbReference type="Pfam" id="PF00814">
    <property type="entry name" value="TsaD"/>
    <property type="match status" value="1"/>
</dbReference>
<keyword evidence="11" id="KW-1185">Reference proteome</keyword>
<feature type="binding site" evidence="8">
    <location>
        <position position="184"/>
    </location>
    <ligand>
        <name>substrate</name>
    </ligand>
</feature>
<dbReference type="GO" id="GO:0005506">
    <property type="term" value="F:iron ion binding"/>
    <property type="evidence" value="ECO:0007669"/>
    <property type="project" value="UniProtKB-UniRule"/>
</dbReference>
<feature type="binding site" evidence="8">
    <location>
        <begin position="138"/>
        <end position="142"/>
    </location>
    <ligand>
        <name>substrate</name>
    </ligand>
</feature>
<dbReference type="PANTHER" id="PTHR11735">
    <property type="entry name" value="TRNA N6-ADENOSINE THREONYLCARBAMOYLTRANSFERASE"/>
    <property type="match status" value="1"/>
</dbReference>
<evidence type="ECO:0000256" key="4">
    <source>
        <dbReference type="ARBA" id="ARBA00022723"/>
    </source>
</evidence>
<dbReference type="EMBL" id="MQWD01000001">
    <property type="protein sequence ID" value="PAP75217.1"/>
    <property type="molecule type" value="Genomic_DNA"/>
</dbReference>
<dbReference type="GO" id="GO:0002949">
    <property type="term" value="P:tRNA threonylcarbamoyladenosine modification"/>
    <property type="evidence" value="ECO:0007669"/>
    <property type="project" value="UniProtKB-UniRule"/>
</dbReference>
<feature type="binding site" evidence="8">
    <location>
        <position position="316"/>
    </location>
    <ligand>
        <name>Fe cation</name>
        <dbReference type="ChEBI" id="CHEBI:24875"/>
    </ligand>
</feature>
<comment type="subcellular location">
    <subcellularLocation>
        <location evidence="8">Cytoplasm</location>
    </subcellularLocation>
</comment>
<dbReference type="Gene3D" id="3.30.420.40">
    <property type="match status" value="2"/>
</dbReference>
<feature type="binding site" evidence="8">
    <location>
        <position position="115"/>
    </location>
    <ligand>
        <name>Fe cation</name>
        <dbReference type="ChEBI" id="CHEBI:24875"/>
    </ligand>
</feature>
<feature type="binding site" evidence="8">
    <location>
        <position position="119"/>
    </location>
    <ligand>
        <name>Fe cation</name>
        <dbReference type="ChEBI" id="CHEBI:24875"/>
    </ligand>
</feature>
<dbReference type="AlphaFoldDB" id="A0A271IVR6"/>
<dbReference type="CDD" id="cd24133">
    <property type="entry name" value="ASKHA_NBD_TsaD_bac"/>
    <property type="match status" value="1"/>
</dbReference>
<keyword evidence="3 8" id="KW-0819">tRNA processing</keyword>
<evidence type="ECO:0000259" key="9">
    <source>
        <dbReference type="Pfam" id="PF00814"/>
    </source>
</evidence>
<comment type="cofactor">
    <cofactor evidence="8">
        <name>Fe(2+)</name>
        <dbReference type="ChEBI" id="CHEBI:29033"/>
    </cofactor>
    <text evidence="8">Binds 1 Fe(2+) ion per subunit.</text>
</comment>
<feature type="binding site" evidence="8">
    <location>
        <position position="171"/>
    </location>
    <ligand>
        <name>substrate</name>
    </ligand>
</feature>
<comment type="catalytic activity">
    <reaction evidence="7 8">
        <text>L-threonylcarbamoyladenylate + adenosine(37) in tRNA = N(6)-L-threonylcarbamoyladenosine(37) in tRNA + AMP + H(+)</text>
        <dbReference type="Rhea" id="RHEA:37059"/>
        <dbReference type="Rhea" id="RHEA-COMP:10162"/>
        <dbReference type="Rhea" id="RHEA-COMP:10163"/>
        <dbReference type="ChEBI" id="CHEBI:15378"/>
        <dbReference type="ChEBI" id="CHEBI:73682"/>
        <dbReference type="ChEBI" id="CHEBI:74411"/>
        <dbReference type="ChEBI" id="CHEBI:74418"/>
        <dbReference type="ChEBI" id="CHEBI:456215"/>
        <dbReference type="EC" id="2.3.1.234"/>
    </reaction>
</comment>
<dbReference type="InterPro" id="IPR043129">
    <property type="entry name" value="ATPase_NBD"/>
</dbReference>